<dbReference type="EMBL" id="DLUI01000019">
    <property type="protein sequence ID" value="DAB39343.1"/>
    <property type="molecule type" value="Genomic_DNA"/>
</dbReference>
<gene>
    <name evidence="1" type="ORF">CFH83_01215</name>
</gene>
<dbReference type="Proteomes" id="UP000228859">
    <property type="component" value="Unassembled WGS sequence"/>
</dbReference>
<evidence type="ECO:0000313" key="2">
    <source>
        <dbReference type="Proteomes" id="UP000228859"/>
    </source>
</evidence>
<reference evidence="1 2" key="1">
    <citation type="journal article" date="2017" name="Front. Microbiol.">
        <title>Comparative Genomic Analysis of the Class Epsilonproteobacteria and Proposed Reclassification to Epsilonbacteraeota (phyl. nov.).</title>
        <authorList>
            <person name="Waite D.W."/>
            <person name="Vanwonterghem I."/>
            <person name="Rinke C."/>
            <person name="Parks D.H."/>
            <person name="Zhang Y."/>
            <person name="Takai K."/>
            <person name="Sievert S.M."/>
            <person name="Simon J."/>
            <person name="Campbell B.J."/>
            <person name="Hanson T.E."/>
            <person name="Woyke T."/>
            <person name="Klotz M.G."/>
            <person name="Hugenholtz P."/>
        </authorList>
    </citation>
    <scope>NUCLEOTIDE SEQUENCE [LARGE SCALE GENOMIC DNA]</scope>
    <source>
        <strain evidence="1">UBA12443</strain>
    </source>
</reference>
<name>A0A2D3WRJ0_9BACT</name>
<dbReference type="SUPFAM" id="SSF56935">
    <property type="entry name" value="Porins"/>
    <property type="match status" value="1"/>
</dbReference>
<comment type="caution">
    <text evidence="1">The sequence shown here is derived from an EMBL/GenBank/DDBJ whole genome shotgun (WGS) entry which is preliminary data.</text>
</comment>
<proteinExistence type="predicted"/>
<organism evidence="1 2">
    <name type="scientific">Sulfuricurvum kujiense</name>
    <dbReference type="NCBI Taxonomy" id="148813"/>
    <lineage>
        <taxon>Bacteria</taxon>
        <taxon>Pseudomonadati</taxon>
        <taxon>Campylobacterota</taxon>
        <taxon>Epsilonproteobacteria</taxon>
        <taxon>Campylobacterales</taxon>
        <taxon>Sulfurimonadaceae</taxon>
        <taxon>Sulfuricurvum</taxon>
    </lineage>
</organism>
<sequence length="559" mass="60103">MHAEESTLPKPERNDLISVYGVNAKTDANHPSHNGGGLFYNTEALKVMMENTAEFFKVGTVIKFNPFDEKLYFKLGGNYINQRLYAPDNTSAKVNQYSAALGAGYMIDDDLYVELGGSTTKLEGSAIGTVYAIDDERTNRAYAEIAKRFDTSVGTLDTTFNAGRVYKEFTKDENSYGAGVDYYPTSNVKLGYYYTHTDNAIANTYSLSYGYLTASYSESLSQKTHYASLGVQFAFSDISDLSTYRMPTNIKPHLSELHAFEQMTFGANMNLQSSNGVHRTTALTDNATTASPPTLDSATATTINTTAGTFADTDGVRNVTVVLYSDAGLTTLVASNANGDFTGLSAGTTYYAVTSGEAFNAETQTWESKRSSALSITLAQANINLGAYGNLIAPVSVNGNWYYFWDLSGDGTSADAGALNGGVDYTTHNFLDGLFVYDINGVANTTVQNVDGNYGTTNDYRYATLNGVNLALLTSGTGLANETSSYYLNDNGTYTDLAAIWAAHNSGNQTSGTPVGWQDSIYWSATPSTNGHAGVLSYDGSVDGSFPDSDSEYVAVQVR</sequence>
<accession>A0A2D3WRJ0</accession>
<evidence type="ECO:0000313" key="1">
    <source>
        <dbReference type="EMBL" id="DAB39343.1"/>
    </source>
</evidence>
<protein>
    <submittedName>
        <fullName evidence="1">Uncharacterized protein</fullName>
    </submittedName>
</protein>
<dbReference type="AlphaFoldDB" id="A0A2D3WRJ0"/>